<dbReference type="SUPFAM" id="SSF51197">
    <property type="entry name" value="Clavaminate synthase-like"/>
    <property type="match status" value="1"/>
</dbReference>
<feature type="region of interest" description="Disordered" evidence="1">
    <location>
        <begin position="133"/>
        <end position="152"/>
    </location>
</feature>
<evidence type="ECO:0000259" key="2">
    <source>
        <dbReference type="PROSITE" id="PS51184"/>
    </source>
</evidence>
<evidence type="ECO:0000256" key="1">
    <source>
        <dbReference type="SAM" id="MobiDB-lite"/>
    </source>
</evidence>
<sequence length="564" mass="64058">MDSRSDEHRAAFNAYLRENGTRSFKKDTWNLYVEYLRDGVDPAPKAGSNIPANKYSINKRYYWGGNELIYKAGDKITIREDRIFDTLAFEYARSSCSGRLNFWKDIQKKYHGITMNDAYRFIDDYRKFHTGTPDINDANGEDGTISTGRPVVGEDTDRQLESEGIYHYEGGSEGGSTPGYNPPTVFQETQRWIEWLRQMKDRAWPMSIENSRYRDIVSGLYIILEAARPAATYFEGIGGQAEYGSVPYDSADVLCLTMQQATAELEKSEGAAKPMLIKYDPTTSKSLKTLSYCLDFMRDYAAILKSVVVQDPSRRRDQTSETTWPVDKVVSRFTTGSEPPEQQPPINLLLDCLETNPVPECFTTDTMNYLPKLRVVTHGGPTEDLKPSWNRVEKWRFLAQGGSGSMTHCDNCGFWTWIKVDEGKTLWLLCQLSEDDWGDFASQGIGFTGGQWSYVWLEPGDVLVMPPSTVHAAFTPVDTLCIGGNAWSQKRMGDTMRSIVFETTRPIVTDEVVTQLSELLEKTWQRMLIAPDEGYTADFGGEGQIDLFGHYYKVCRFLPYNARF</sequence>
<dbReference type="InterPro" id="IPR003347">
    <property type="entry name" value="JmjC_dom"/>
</dbReference>
<feature type="domain" description="JmjC" evidence="2">
    <location>
        <begin position="347"/>
        <end position="503"/>
    </location>
</feature>
<dbReference type="AlphaFoldDB" id="A0A9P8LGK6"/>
<protein>
    <recommendedName>
        <fullName evidence="2">JmjC domain-containing protein</fullName>
    </recommendedName>
</protein>
<reference evidence="3" key="1">
    <citation type="submission" date="2021-03" db="EMBL/GenBank/DDBJ databases">
        <title>Comparative genomics and phylogenomic investigation of the class Geoglossomycetes provide insights into ecological specialization and systematics.</title>
        <authorList>
            <person name="Melie T."/>
            <person name="Pirro S."/>
            <person name="Miller A.N."/>
            <person name="Quandt A."/>
        </authorList>
    </citation>
    <scope>NUCLEOTIDE SEQUENCE</scope>
    <source>
        <strain evidence="3">CAQ_001_2017</strain>
    </source>
</reference>
<name>A0A9P8LGK6_9PEZI</name>
<dbReference type="PROSITE" id="PS51184">
    <property type="entry name" value="JMJC"/>
    <property type="match status" value="1"/>
</dbReference>
<proteinExistence type="predicted"/>
<accession>A0A9P8LGK6</accession>
<evidence type="ECO:0000313" key="4">
    <source>
        <dbReference type="Proteomes" id="UP000750711"/>
    </source>
</evidence>
<dbReference type="Gene3D" id="2.60.120.650">
    <property type="entry name" value="Cupin"/>
    <property type="match status" value="1"/>
</dbReference>
<dbReference type="Proteomes" id="UP000750711">
    <property type="component" value="Unassembled WGS sequence"/>
</dbReference>
<comment type="caution">
    <text evidence="3">The sequence shown here is derived from an EMBL/GenBank/DDBJ whole genome shotgun (WGS) entry which is preliminary data.</text>
</comment>
<evidence type="ECO:0000313" key="3">
    <source>
        <dbReference type="EMBL" id="KAH0565117.1"/>
    </source>
</evidence>
<gene>
    <name evidence="3" type="ORF">GP486_001485</name>
</gene>
<keyword evidence="4" id="KW-1185">Reference proteome</keyword>
<dbReference type="EMBL" id="JAGHQM010000134">
    <property type="protein sequence ID" value="KAH0565117.1"/>
    <property type="molecule type" value="Genomic_DNA"/>
</dbReference>
<organism evidence="3 4">
    <name type="scientific">Trichoglossum hirsutum</name>
    <dbReference type="NCBI Taxonomy" id="265104"/>
    <lineage>
        <taxon>Eukaryota</taxon>
        <taxon>Fungi</taxon>
        <taxon>Dikarya</taxon>
        <taxon>Ascomycota</taxon>
        <taxon>Pezizomycotina</taxon>
        <taxon>Geoglossomycetes</taxon>
        <taxon>Geoglossales</taxon>
        <taxon>Geoglossaceae</taxon>
        <taxon>Trichoglossum</taxon>
    </lineage>
</organism>